<organism evidence="3 4">
    <name type="scientific">Phialophora macrospora</name>
    <dbReference type="NCBI Taxonomy" id="1851006"/>
    <lineage>
        <taxon>Eukaryota</taxon>
        <taxon>Fungi</taxon>
        <taxon>Dikarya</taxon>
        <taxon>Ascomycota</taxon>
        <taxon>Pezizomycotina</taxon>
        <taxon>Eurotiomycetes</taxon>
        <taxon>Chaetothyriomycetidae</taxon>
        <taxon>Chaetothyriales</taxon>
        <taxon>Herpotrichiellaceae</taxon>
        <taxon>Phialophora</taxon>
    </lineage>
</organism>
<proteinExistence type="predicted"/>
<dbReference type="Pfam" id="PF06985">
    <property type="entry name" value="HET"/>
    <property type="match status" value="1"/>
</dbReference>
<dbReference type="PANTHER" id="PTHR24148">
    <property type="entry name" value="ANKYRIN REPEAT DOMAIN-CONTAINING PROTEIN 39 HOMOLOG-RELATED"/>
    <property type="match status" value="1"/>
</dbReference>
<reference evidence="3 4" key="1">
    <citation type="submission" date="2015-01" db="EMBL/GenBank/DDBJ databases">
        <title>The Genome Sequence of Capronia semiimmersa CBS27337.</title>
        <authorList>
            <consortium name="The Broad Institute Genomics Platform"/>
            <person name="Cuomo C."/>
            <person name="de Hoog S."/>
            <person name="Gorbushina A."/>
            <person name="Stielow B."/>
            <person name="Teixiera M."/>
            <person name="Abouelleil A."/>
            <person name="Chapman S.B."/>
            <person name="Priest M."/>
            <person name="Young S.K."/>
            <person name="Wortman J."/>
            <person name="Nusbaum C."/>
            <person name="Birren B."/>
        </authorList>
    </citation>
    <scope>NUCLEOTIDE SEQUENCE [LARGE SCALE GENOMIC DNA]</scope>
    <source>
        <strain evidence="3 4">CBS 27337</strain>
    </source>
</reference>
<feature type="region of interest" description="Disordered" evidence="1">
    <location>
        <begin position="49"/>
        <end position="76"/>
    </location>
</feature>
<feature type="domain" description="Heterokaryon incompatibility" evidence="2">
    <location>
        <begin position="124"/>
        <end position="281"/>
    </location>
</feature>
<dbReference type="AlphaFoldDB" id="A0A0D2FG27"/>
<dbReference type="InterPro" id="IPR052895">
    <property type="entry name" value="HetReg/Transcr_Mod"/>
</dbReference>
<evidence type="ECO:0000256" key="1">
    <source>
        <dbReference type="SAM" id="MobiDB-lite"/>
    </source>
</evidence>
<dbReference type="STRING" id="5601.A0A0D2FG27"/>
<feature type="compositionally biased region" description="Polar residues" evidence="1">
    <location>
        <begin position="49"/>
        <end position="58"/>
    </location>
</feature>
<keyword evidence="4" id="KW-1185">Reference proteome</keyword>
<accession>A0A0D2FG27</accession>
<feature type="compositionally biased region" description="Low complexity" evidence="1">
    <location>
        <begin position="59"/>
        <end position="71"/>
    </location>
</feature>
<evidence type="ECO:0000313" key="3">
    <source>
        <dbReference type="EMBL" id="KIW66998.1"/>
    </source>
</evidence>
<dbReference type="EMBL" id="KN846959">
    <property type="protein sequence ID" value="KIW66998.1"/>
    <property type="molecule type" value="Genomic_DNA"/>
</dbReference>
<name>A0A0D2FG27_9EURO</name>
<sequence length="699" mass="78320">MAAHFGANYERHPMVAPIWQKLETIEQQLDHLDSAVNAILKHLNITLPGTDSNADRNASTTSETEGPPTTEVSDEPYEYKSLDSEKAEIRVLALNNASEEIDVITGSLVHLSLEDQRSAGWKRYNALSYTWGEPKMDRRIVIDGHPFFVTQNLESALRQMRKTASKAAASTPRGAAKQTFWWIDQICINQADLEERGSQVSLMRRIYKSASSVQVWLGDAVEGSALAMDLAVKIGRPPPRGPGQKEVVYPGFGEDEVRQHWQSLRLLLSQPWWERCWIRQEVSLGSGGLVFWGEHGVGLDVISQAAMAIEYADSLGHRLPGAFANDPEQNADDKAIKFDFYHHAKGLRTLRKHAHAGHSFLPLPELLLHARYCSATDLRDKVYSMLGLADPEIYPLRADYRLSLPEVLKSAARVILPSKKGLRLLGACQNHDRRHDLPSWVPNLIDGWKYHPFEPDDARHFISTAEPSVEFDNDTMLVKALIFDSVGQICETVVPGNPTIGQLDEVYEAWQHFAEEALDAGHLEESRAAWSHGVRKRKDLFWLDFLSTERMATIVLRYSDDDKTVLLPEREEGLKLEYMGLNLRLAESYLLPESTDSNLHPLRRIRAALKKYGVGRRLGLCAERKTLVLLPGDVQPGDEVAIFRGATFPYLLRKVPSDDGVTEQCSTVLVGEAFLPEEGVNQAVSLAYSTPSANVIRIV</sequence>
<dbReference type="PANTHER" id="PTHR24148:SF73">
    <property type="entry name" value="HET DOMAIN PROTEIN (AFU_ORTHOLOGUE AFUA_8G01020)"/>
    <property type="match status" value="1"/>
</dbReference>
<dbReference type="HOGENOM" id="CLU_004184_7_5_1"/>
<protein>
    <recommendedName>
        <fullName evidence="2">Heterokaryon incompatibility domain-containing protein</fullName>
    </recommendedName>
</protein>
<dbReference type="InterPro" id="IPR010730">
    <property type="entry name" value="HET"/>
</dbReference>
<evidence type="ECO:0000259" key="2">
    <source>
        <dbReference type="Pfam" id="PF06985"/>
    </source>
</evidence>
<gene>
    <name evidence="3" type="ORF">PV04_06276</name>
</gene>
<dbReference type="Proteomes" id="UP000054266">
    <property type="component" value="Unassembled WGS sequence"/>
</dbReference>
<evidence type="ECO:0000313" key="4">
    <source>
        <dbReference type="Proteomes" id="UP000054266"/>
    </source>
</evidence>